<dbReference type="SMART" id="SM00034">
    <property type="entry name" value="CLECT"/>
    <property type="match status" value="1"/>
</dbReference>
<dbReference type="InterPro" id="IPR018378">
    <property type="entry name" value="C-type_lectin_CS"/>
</dbReference>
<protein>
    <recommendedName>
        <fullName evidence="4">C-type lectin domain-containing protein</fullName>
    </recommendedName>
</protein>
<dbReference type="PROSITE" id="PS50041">
    <property type="entry name" value="C_TYPE_LECTIN_2"/>
    <property type="match status" value="1"/>
</dbReference>
<dbReference type="InterPro" id="IPR033989">
    <property type="entry name" value="CD209-like_CTLD"/>
</dbReference>
<dbReference type="InterPro" id="IPR050111">
    <property type="entry name" value="C-type_lectin/snaclec_domain"/>
</dbReference>
<sequence length="235" mass="27142">MFFIGTLAGCEAASEGRQVRSGNAAAVGLGLLCFILLAVIVGLSIKHNAEIQQIQNSYTNITLERDQLQTSYTNITLERDQPQKEALNLLLHNIFCPPGWKKFMSSCYYISINMQTWDQSRMDCRGKGADLVIINSEEEQTFVSGLARNFWIGLRDQYHQGQWKWVDGSSLTSQYWMKGEPNNSKYWKTGNTYIYEDCAQITFSYYPLSNWKDVRCDTQLTWICEMRTQCREHHL</sequence>
<dbReference type="PROSITE" id="PS00615">
    <property type="entry name" value="C_TYPE_LECTIN_1"/>
    <property type="match status" value="1"/>
</dbReference>
<feature type="domain" description="C-type lectin" evidence="4">
    <location>
        <begin position="103"/>
        <end position="225"/>
    </location>
</feature>
<proteinExistence type="predicted"/>
<dbReference type="GO" id="GO:0030246">
    <property type="term" value="F:carbohydrate binding"/>
    <property type="evidence" value="ECO:0007669"/>
    <property type="project" value="UniProtKB-KW"/>
</dbReference>
<accession>A0A8B9H637</accession>
<keyword evidence="3" id="KW-0812">Transmembrane</keyword>
<evidence type="ECO:0000259" key="4">
    <source>
        <dbReference type="PROSITE" id="PS50041"/>
    </source>
</evidence>
<evidence type="ECO:0000256" key="3">
    <source>
        <dbReference type="SAM" id="Phobius"/>
    </source>
</evidence>
<dbReference type="AlphaFoldDB" id="A0A8B9H637"/>
<name>A0A8B9H637_ASTMX</name>
<dbReference type="PANTHER" id="PTHR22803">
    <property type="entry name" value="MANNOSE, PHOSPHOLIPASE, LECTIN RECEPTOR RELATED"/>
    <property type="match status" value="1"/>
</dbReference>
<dbReference type="InterPro" id="IPR016187">
    <property type="entry name" value="CTDL_fold"/>
</dbReference>
<organism evidence="5 6">
    <name type="scientific">Astyanax mexicanus</name>
    <name type="common">Blind cave fish</name>
    <name type="synonym">Astyanax fasciatus mexicanus</name>
    <dbReference type="NCBI Taxonomy" id="7994"/>
    <lineage>
        <taxon>Eukaryota</taxon>
        <taxon>Metazoa</taxon>
        <taxon>Chordata</taxon>
        <taxon>Craniata</taxon>
        <taxon>Vertebrata</taxon>
        <taxon>Euteleostomi</taxon>
        <taxon>Actinopterygii</taxon>
        <taxon>Neopterygii</taxon>
        <taxon>Teleostei</taxon>
        <taxon>Ostariophysi</taxon>
        <taxon>Characiformes</taxon>
        <taxon>Characoidei</taxon>
        <taxon>Acestrorhamphidae</taxon>
        <taxon>Acestrorhamphinae</taxon>
        <taxon>Astyanax</taxon>
    </lineage>
</organism>
<keyword evidence="1" id="KW-0430">Lectin</keyword>
<keyword evidence="2" id="KW-1015">Disulfide bond</keyword>
<dbReference type="Gene3D" id="3.10.100.10">
    <property type="entry name" value="Mannose-Binding Protein A, subunit A"/>
    <property type="match status" value="1"/>
</dbReference>
<dbReference type="CDD" id="cd03590">
    <property type="entry name" value="CLECT_DC-SIGN_like"/>
    <property type="match status" value="1"/>
</dbReference>
<evidence type="ECO:0000256" key="1">
    <source>
        <dbReference type="ARBA" id="ARBA00022734"/>
    </source>
</evidence>
<dbReference type="SUPFAM" id="SSF56436">
    <property type="entry name" value="C-type lectin-like"/>
    <property type="match status" value="1"/>
</dbReference>
<keyword evidence="3" id="KW-0472">Membrane</keyword>
<dbReference type="Pfam" id="PF00059">
    <property type="entry name" value="Lectin_C"/>
    <property type="match status" value="1"/>
</dbReference>
<evidence type="ECO:0000313" key="5">
    <source>
        <dbReference type="Ensembl" id="ENSAMXP00005007821.1"/>
    </source>
</evidence>
<dbReference type="Ensembl" id="ENSAMXT00005008797.1">
    <property type="protein sequence ID" value="ENSAMXP00005007821.1"/>
    <property type="gene ID" value="ENSAMXG00005004617.1"/>
</dbReference>
<dbReference type="InterPro" id="IPR016186">
    <property type="entry name" value="C-type_lectin-like/link_sf"/>
</dbReference>
<dbReference type="Proteomes" id="UP000694621">
    <property type="component" value="Unplaced"/>
</dbReference>
<keyword evidence="3" id="KW-1133">Transmembrane helix</keyword>
<feature type="transmembrane region" description="Helical" evidence="3">
    <location>
        <begin position="24"/>
        <end position="45"/>
    </location>
</feature>
<dbReference type="Gene3D" id="1.20.5.400">
    <property type="match status" value="1"/>
</dbReference>
<dbReference type="InterPro" id="IPR001304">
    <property type="entry name" value="C-type_lectin-like"/>
</dbReference>
<evidence type="ECO:0000256" key="2">
    <source>
        <dbReference type="ARBA" id="ARBA00023157"/>
    </source>
</evidence>
<evidence type="ECO:0000313" key="6">
    <source>
        <dbReference type="Proteomes" id="UP000694621"/>
    </source>
</evidence>
<reference evidence="5" key="1">
    <citation type="submission" date="2025-08" db="UniProtKB">
        <authorList>
            <consortium name="Ensembl"/>
        </authorList>
    </citation>
    <scope>IDENTIFICATION</scope>
</reference>